<dbReference type="OrthoDB" id="5180791at2"/>
<feature type="domain" description="DUF3071" evidence="2">
    <location>
        <begin position="1"/>
        <end position="162"/>
    </location>
</feature>
<feature type="compositionally biased region" description="Basic residues" evidence="1">
    <location>
        <begin position="420"/>
        <end position="429"/>
    </location>
</feature>
<reference evidence="4" key="1">
    <citation type="submission" date="2017-07" db="EMBL/GenBank/DDBJ databases">
        <title>Brachybacterium sp. VR2415.</title>
        <authorList>
            <person name="Tak E.J."/>
            <person name="Bae J.-W."/>
        </authorList>
    </citation>
    <scope>NUCLEOTIDE SEQUENCE [LARGE SCALE GENOMIC DNA]</scope>
    <source>
        <strain evidence="4">VR2415</strain>
    </source>
</reference>
<gene>
    <name evidence="3" type="ORF">CFK39_15200</name>
</gene>
<evidence type="ECO:0000313" key="3">
    <source>
        <dbReference type="EMBL" id="ASK66930.1"/>
    </source>
</evidence>
<sequence length="445" mass="48274">MRELELDGIHDDGEHVLLVDSEGERYTLRIDRALRAAVRSDRPALNMIQAADAAPLRPREIQTMLRSGRSAEDIAEASEIPLEHVRRYEGPVLAEREWAAQRARLFPVGRGGPSLLDVVSERLAAREATGETAWDAWRRQDGTWTLELTFSAGGRTRQAHWVADLDNRSVSPVDDEARWISDEDAPPEPARSRGRLQAVKSSVYDLEADGSLEGSPGAAPRGRGWPPRRPVAEEHPSVIDDEDLDALNARRGLRSVPRPEDSATVWSGLEDVEPTTTGEQSATEGEHISSTGAEDDQRHPEGLSAQPSPAEDPEAPDPDHEAALEHSIGTGQGEHDAFEDLDSAALEAEGAGSATDRSESSELATDGTGEEEDDVSDSATGISYQDTVDLTPLPGFDTPSPAGSAPETDEHEEPAEQKPAKKSRPRSKRASMPSWDEIVFGSKHD</sequence>
<dbReference type="Pfam" id="PF11268">
    <property type="entry name" value="DUF3071"/>
    <property type="match status" value="1"/>
</dbReference>
<accession>A0A220UFY8</accession>
<feature type="compositionally biased region" description="Low complexity" evidence="1">
    <location>
        <begin position="214"/>
        <end position="225"/>
    </location>
</feature>
<organism evidence="3 4">
    <name type="scientific">Brachybacterium avium</name>
    <dbReference type="NCBI Taxonomy" id="2017485"/>
    <lineage>
        <taxon>Bacteria</taxon>
        <taxon>Bacillati</taxon>
        <taxon>Actinomycetota</taxon>
        <taxon>Actinomycetes</taxon>
        <taxon>Micrococcales</taxon>
        <taxon>Dermabacteraceae</taxon>
        <taxon>Brachybacterium</taxon>
    </lineage>
</organism>
<feature type="region of interest" description="Disordered" evidence="1">
    <location>
        <begin position="205"/>
        <end position="445"/>
    </location>
</feature>
<dbReference type="KEGG" id="brv:CFK39_15200"/>
<name>A0A220UFY8_9MICO</name>
<proteinExistence type="predicted"/>
<evidence type="ECO:0000259" key="2">
    <source>
        <dbReference type="Pfam" id="PF11268"/>
    </source>
</evidence>
<dbReference type="AlphaFoldDB" id="A0A220UFY8"/>
<keyword evidence="4" id="KW-1185">Reference proteome</keyword>
<dbReference type="NCBIfam" id="NF040712">
    <property type="entry name" value="SepH"/>
    <property type="match status" value="1"/>
</dbReference>
<feature type="compositionally biased region" description="Low complexity" evidence="1">
    <location>
        <begin position="343"/>
        <end position="354"/>
    </location>
</feature>
<evidence type="ECO:0000313" key="4">
    <source>
        <dbReference type="Proteomes" id="UP000198398"/>
    </source>
</evidence>
<dbReference type="InterPro" id="IPR047682">
    <property type="entry name" value="SepH-like"/>
</dbReference>
<dbReference type="RefSeq" id="WP_089066166.1">
    <property type="nucleotide sequence ID" value="NZ_CP022316.1"/>
</dbReference>
<dbReference type="EMBL" id="CP022316">
    <property type="protein sequence ID" value="ASK66930.1"/>
    <property type="molecule type" value="Genomic_DNA"/>
</dbReference>
<dbReference type="Proteomes" id="UP000198398">
    <property type="component" value="Chromosome"/>
</dbReference>
<feature type="compositionally biased region" description="Polar residues" evidence="1">
    <location>
        <begin position="377"/>
        <end position="388"/>
    </location>
</feature>
<evidence type="ECO:0000256" key="1">
    <source>
        <dbReference type="SAM" id="MobiDB-lite"/>
    </source>
</evidence>
<protein>
    <recommendedName>
        <fullName evidence="2">DUF3071 domain-containing protein</fullName>
    </recommendedName>
</protein>
<dbReference type="InterPro" id="IPR021421">
    <property type="entry name" value="DUF3071"/>
</dbReference>
<feature type="compositionally biased region" description="Polar residues" evidence="1">
    <location>
        <begin position="274"/>
        <end position="292"/>
    </location>
</feature>